<evidence type="ECO:0000313" key="2">
    <source>
        <dbReference type="EMBL" id="CDX00751.1"/>
    </source>
</evidence>
<dbReference type="EMBL" id="LK996017">
    <property type="protein sequence ID" value="CDX00751.1"/>
    <property type="molecule type" value="Genomic_DNA"/>
</dbReference>
<evidence type="ECO:0000259" key="1">
    <source>
        <dbReference type="PROSITE" id="PS50943"/>
    </source>
</evidence>
<dbReference type="AlphaFoldDB" id="A0A098AYR2"/>
<dbReference type="Pfam" id="PF13413">
    <property type="entry name" value="HTH_25"/>
    <property type="match status" value="1"/>
</dbReference>
<proteinExistence type="predicted"/>
<dbReference type="GO" id="GO:0003677">
    <property type="term" value="F:DNA binding"/>
    <property type="evidence" value="ECO:0007669"/>
    <property type="project" value="InterPro"/>
</dbReference>
<dbReference type="InterPro" id="IPR010982">
    <property type="entry name" value="Lambda_DNA-bd_dom_sf"/>
</dbReference>
<dbReference type="CDD" id="cd00093">
    <property type="entry name" value="HTH_XRE"/>
    <property type="match status" value="1"/>
</dbReference>
<organism evidence="2">
    <name type="scientific">Desulfitobacterium hafniense</name>
    <name type="common">Desulfitobacterium frappieri</name>
    <dbReference type="NCBI Taxonomy" id="49338"/>
    <lineage>
        <taxon>Bacteria</taxon>
        <taxon>Bacillati</taxon>
        <taxon>Bacillota</taxon>
        <taxon>Clostridia</taxon>
        <taxon>Eubacteriales</taxon>
        <taxon>Desulfitobacteriaceae</taxon>
        <taxon>Desulfitobacterium</taxon>
    </lineage>
</organism>
<dbReference type="SUPFAM" id="SSF47413">
    <property type="entry name" value="lambda repressor-like DNA-binding domains"/>
    <property type="match status" value="1"/>
</dbReference>
<protein>
    <submittedName>
        <fullName evidence="2">Helix-turn-helix domain</fullName>
    </submittedName>
</protein>
<sequence>MIKFDAITIGKNVTARREYLGMSMDELAQRTGIPARNIKAIEAGERKSYVVLLARITWGTGSHNRGISDGRARKKHRNLIGACHIYGDGDI</sequence>
<reference evidence="2" key="1">
    <citation type="submission" date="2014-07" db="EMBL/GenBank/DDBJ databases">
        <authorList>
            <person name="Hornung V.Bastian."/>
        </authorList>
    </citation>
    <scope>NUCLEOTIDE SEQUENCE</scope>
    <source>
        <strain evidence="2">PCE-S</strain>
    </source>
</reference>
<accession>A0A098AYR2</accession>
<dbReference type="PATRIC" id="fig|49338.4.peg.928"/>
<name>A0A098AYR2_DESHA</name>
<gene>
    <name evidence="2" type="ORF">DPCES_0864</name>
</gene>
<dbReference type="InterPro" id="IPR001387">
    <property type="entry name" value="Cro/C1-type_HTH"/>
</dbReference>
<dbReference type="Gene3D" id="1.10.260.40">
    <property type="entry name" value="lambda repressor-like DNA-binding domains"/>
    <property type="match status" value="1"/>
</dbReference>
<dbReference type="PROSITE" id="PS50943">
    <property type="entry name" value="HTH_CROC1"/>
    <property type="match status" value="1"/>
</dbReference>
<feature type="domain" description="HTH cro/C1-type" evidence="1">
    <location>
        <begin position="13"/>
        <end position="47"/>
    </location>
</feature>